<sequence>MLDQLVLQGEGGRGHHHRAVDKQRGRQVGETLSGARAGLHEQMLALLDGAVDGGHHGLLAGALTATRDRTDGGC</sequence>
<protein>
    <submittedName>
        <fullName evidence="2">Uncharacterized protein</fullName>
    </submittedName>
</protein>
<dbReference type="Proteomes" id="UP000623608">
    <property type="component" value="Unassembled WGS sequence"/>
</dbReference>
<dbReference type="AlphaFoldDB" id="A0A919NT28"/>
<proteinExistence type="predicted"/>
<gene>
    <name evidence="2" type="ORF">Ate02nite_69180</name>
</gene>
<evidence type="ECO:0000313" key="3">
    <source>
        <dbReference type="Proteomes" id="UP000623608"/>
    </source>
</evidence>
<dbReference type="EMBL" id="BOMY01000044">
    <property type="protein sequence ID" value="GIF24188.1"/>
    <property type="molecule type" value="Genomic_DNA"/>
</dbReference>
<comment type="caution">
    <text evidence="2">The sequence shown here is derived from an EMBL/GenBank/DDBJ whole genome shotgun (WGS) entry which is preliminary data.</text>
</comment>
<evidence type="ECO:0000313" key="2">
    <source>
        <dbReference type="EMBL" id="GIF24188.1"/>
    </source>
</evidence>
<name>A0A919NT28_9ACTN</name>
<organism evidence="2 3">
    <name type="scientific">Paractinoplanes tereljensis</name>
    <dbReference type="NCBI Taxonomy" id="571912"/>
    <lineage>
        <taxon>Bacteria</taxon>
        <taxon>Bacillati</taxon>
        <taxon>Actinomycetota</taxon>
        <taxon>Actinomycetes</taxon>
        <taxon>Micromonosporales</taxon>
        <taxon>Micromonosporaceae</taxon>
        <taxon>Paractinoplanes</taxon>
    </lineage>
</organism>
<accession>A0A919NT28</accession>
<keyword evidence="3" id="KW-1185">Reference proteome</keyword>
<feature type="region of interest" description="Disordered" evidence="1">
    <location>
        <begin position="1"/>
        <end position="34"/>
    </location>
</feature>
<evidence type="ECO:0000256" key="1">
    <source>
        <dbReference type="SAM" id="MobiDB-lite"/>
    </source>
</evidence>
<reference evidence="2" key="1">
    <citation type="submission" date="2021-01" db="EMBL/GenBank/DDBJ databases">
        <title>Whole genome shotgun sequence of Actinoplanes tereljensis NBRC 105297.</title>
        <authorList>
            <person name="Komaki H."/>
            <person name="Tamura T."/>
        </authorList>
    </citation>
    <scope>NUCLEOTIDE SEQUENCE</scope>
    <source>
        <strain evidence="2">NBRC 105297</strain>
    </source>
</reference>